<dbReference type="AlphaFoldDB" id="A0A9Q3HR30"/>
<evidence type="ECO:0000313" key="2">
    <source>
        <dbReference type="EMBL" id="MBW0512109.1"/>
    </source>
</evidence>
<dbReference type="InterPro" id="IPR013103">
    <property type="entry name" value="RVT_2"/>
</dbReference>
<name>A0A9Q3HR30_9BASI</name>
<dbReference type="Pfam" id="PF07727">
    <property type="entry name" value="RVT_2"/>
    <property type="match status" value="1"/>
</dbReference>
<accession>A0A9Q3HR30</accession>
<proteinExistence type="predicted"/>
<keyword evidence="3" id="KW-1185">Reference proteome</keyword>
<sequence>MSGSNKEDWNTAIKKELMNMELLNVWTLRKATTKDHPITSTWVFKEKQDNTVSTVEYKSRLCAHGFHQILGPDYQSTFAPTGRLSSLCALISFSTIHKYEFHQMNVRSAFLNAPLQ</sequence>
<gene>
    <name evidence="2" type="ORF">O181_051824</name>
</gene>
<evidence type="ECO:0000259" key="1">
    <source>
        <dbReference type="Pfam" id="PF07727"/>
    </source>
</evidence>
<dbReference type="OrthoDB" id="997331at2759"/>
<protein>
    <recommendedName>
        <fullName evidence="1">Reverse transcriptase Ty1/copia-type domain-containing protein</fullName>
    </recommendedName>
</protein>
<evidence type="ECO:0000313" key="3">
    <source>
        <dbReference type="Proteomes" id="UP000765509"/>
    </source>
</evidence>
<reference evidence="2" key="1">
    <citation type="submission" date="2021-03" db="EMBL/GenBank/DDBJ databases">
        <title>Draft genome sequence of rust myrtle Austropuccinia psidii MF-1, a brazilian biotype.</title>
        <authorList>
            <person name="Quecine M.C."/>
            <person name="Pachon D.M.R."/>
            <person name="Bonatelli M.L."/>
            <person name="Correr F.H."/>
            <person name="Franceschini L.M."/>
            <person name="Leite T.F."/>
            <person name="Margarido G.R.A."/>
            <person name="Almeida C.A."/>
            <person name="Ferrarezi J.A."/>
            <person name="Labate C.A."/>
        </authorList>
    </citation>
    <scope>NUCLEOTIDE SEQUENCE</scope>
    <source>
        <strain evidence="2">MF-1</strain>
    </source>
</reference>
<dbReference type="EMBL" id="AVOT02022598">
    <property type="protein sequence ID" value="MBW0512109.1"/>
    <property type="molecule type" value="Genomic_DNA"/>
</dbReference>
<feature type="domain" description="Reverse transcriptase Ty1/copia-type" evidence="1">
    <location>
        <begin position="24"/>
        <end position="115"/>
    </location>
</feature>
<comment type="caution">
    <text evidence="2">The sequence shown here is derived from an EMBL/GenBank/DDBJ whole genome shotgun (WGS) entry which is preliminary data.</text>
</comment>
<dbReference type="Proteomes" id="UP000765509">
    <property type="component" value="Unassembled WGS sequence"/>
</dbReference>
<organism evidence="2 3">
    <name type="scientific">Austropuccinia psidii MF-1</name>
    <dbReference type="NCBI Taxonomy" id="1389203"/>
    <lineage>
        <taxon>Eukaryota</taxon>
        <taxon>Fungi</taxon>
        <taxon>Dikarya</taxon>
        <taxon>Basidiomycota</taxon>
        <taxon>Pucciniomycotina</taxon>
        <taxon>Pucciniomycetes</taxon>
        <taxon>Pucciniales</taxon>
        <taxon>Sphaerophragmiaceae</taxon>
        <taxon>Austropuccinia</taxon>
    </lineage>
</organism>